<dbReference type="AlphaFoldDB" id="A0AB38DI82"/>
<sequence>MTIPTGEDDDIHLSVLRFLGAFSHLQDLIDDVLARSFFERRMPKTADLIWQRAVSRINDRERIELFLNISEDLGTDAELESVQTIYMRVKELRDRVAHSTQFTTTGGDRLAIGKTVLSSLKKLPPAPLEVDRVTIYNAVWECRWIEAQILYVLVGNQRLGMGSPHSPTFEILKPAGTPEQWSGITHRPAPD</sequence>
<accession>A0AB38DI82</accession>
<evidence type="ECO:0008006" key="3">
    <source>
        <dbReference type="Google" id="ProtNLM"/>
    </source>
</evidence>
<proteinExistence type="predicted"/>
<dbReference type="RefSeq" id="WP_128867313.1">
    <property type="nucleotide sequence ID" value="NZ_CP065272.1"/>
</dbReference>
<name>A0AB38DI82_9MYCO</name>
<evidence type="ECO:0000313" key="2">
    <source>
        <dbReference type="Proteomes" id="UP000190366"/>
    </source>
</evidence>
<gene>
    <name evidence="1" type="ORF">SAMEA2275630_03721</name>
</gene>
<protein>
    <recommendedName>
        <fullName evidence="3">Apea-like HEPN domain-containing protein</fullName>
    </recommendedName>
</protein>
<comment type="caution">
    <text evidence="1">The sequence shown here is derived from an EMBL/GenBank/DDBJ whole genome shotgun (WGS) entry which is preliminary data.</text>
</comment>
<dbReference type="Proteomes" id="UP000190366">
    <property type="component" value="Unassembled WGS sequence"/>
</dbReference>
<dbReference type="EMBL" id="FVQL01000001">
    <property type="protein sequence ID" value="SKZ13669.1"/>
    <property type="molecule type" value="Genomic_DNA"/>
</dbReference>
<reference evidence="1 2" key="1">
    <citation type="submission" date="2016-11" db="EMBL/GenBank/DDBJ databases">
        <authorList>
            <consortium name="Pathogen Informatics"/>
        </authorList>
    </citation>
    <scope>NUCLEOTIDE SEQUENCE [LARGE SCALE GENOMIC DNA]</scope>
    <source>
        <strain evidence="1 2">1168</strain>
    </source>
</reference>
<evidence type="ECO:0000313" key="1">
    <source>
        <dbReference type="EMBL" id="SKZ13669.1"/>
    </source>
</evidence>
<organism evidence="1 2">
    <name type="scientific">Mycobacteroides abscessus subsp. massiliense</name>
    <dbReference type="NCBI Taxonomy" id="1962118"/>
    <lineage>
        <taxon>Bacteria</taxon>
        <taxon>Bacillati</taxon>
        <taxon>Actinomycetota</taxon>
        <taxon>Actinomycetes</taxon>
        <taxon>Mycobacteriales</taxon>
        <taxon>Mycobacteriaceae</taxon>
        <taxon>Mycobacteroides</taxon>
        <taxon>Mycobacteroides abscessus</taxon>
    </lineage>
</organism>